<feature type="transmembrane region" description="Helical" evidence="1">
    <location>
        <begin position="65"/>
        <end position="86"/>
    </location>
</feature>
<proteinExistence type="predicted"/>
<protein>
    <submittedName>
        <fullName evidence="2">AI-2E family transporter</fullName>
    </submittedName>
</protein>
<evidence type="ECO:0000313" key="2">
    <source>
        <dbReference type="EMBL" id="MSE04517.1"/>
    </source>
</evidence>
<reference evidence="2 3" key="1">
    <citation type="submission" date="2019-11" db="EMBL/GenBank/DDBJ databases">
        <title>Draft Genome Sequence of Plant Growth-Promoting Rhizosphere-Associated Bacteria.</title>
        <authorList>
            <person name="Vasilyev I.Y."/>
            <person name="Radchenko V."/>
            <person name="Ilnitskaya E.V."/>
        </authorList>
    </citation>
    <scope>NUCLEOTIDE SEQUENCE [LARGE SCALE GENOMIC DNA]</scope>
    <source>
        <strain evidence="2 3">VRA_1sq_f</strain>
    </source>
</reference>
<comment type="caution">
    <text evidence="2">The sequence shown here is derived from an EMBL/GenBank/DDBJ whole genome shotgun (WGS) entry which is preliminary data.</text>
</comment>
<dbReference type="EMBL" id="WKKZ01000016">
    <property type="protein sequence ID" value="MSE04517.1"/>
    <property type="molecule type" value="Genomic_DNA"/>
</dbReference>
<dbReference type="Proteomes" id="UP000437575">
    <property type="component" value="Unassembled WGS sequence"/>
</dbReference>
<name>A0A6A8LPH0_9LACO</name>
<evidence type="ECO:0000256" key="1">
    <source>
        <dbReference type="SAM" id="Phobius"/>
    </source>
</evidence>
<keyword evidence="1" id="KW-0472">Membrane</keyword>
<feature type="non-terminal residue" evidence="2">
    <location>
        <position position="149"/>
    </location>
</feature>
<evidence type="ECO:0000313" key="3">
    <source>
        <dbReference type="Proteomes" id="UP000437575"/>
    </source>
</evidence>
<sequence>MFLTLWQRFLGNERLRRFTVLLFLVGVLYLARSMMSLILLTFIFSFLVISLNDAIRKKIDIPSKLIVIIVYLLMIGGIYLAITIYLPKLVTQTENLVNYIVKFYNHPPKGTNDVINMVTQYISQSDIMKQMRGGMSIIVKYLANIGTMG</sequence>
<keyword evidence="1" id="KW-0812">Transmembrane</keyword>
<accession>A0A6A8LPH0</accession>
<feature type="transmembrane region" description="Helical" evidence="1">
    <location>
        <begin position="20"/>
        <end position="44"/>
    </location>
</feature>
<dbReference type="AlphaFoldDB" id="A0A6A8LPH0"/>
<gene>
    <name evidence="2" type="ORF">GKC34_01320</name>
</gene>
<keyword evidence="1" id="KW-1133">Transmembrane helix</keyword>
<organism evidence="2 3">
    <name type="scientific">Ligilactobacillus salivarius</name>
    <dbReference type="NCBI Taxonomy" id="1624"/>
    <lineage>
        <taxon>Bacteria</taxon>
        <taxon>Bacillati</taxon>
        <taxon>Bacillota</taxon>
        <taxon>Bacilli</taxon>
        <taxon>Lactobacillales</taxon>
        <taxon>Lactobacillaceae</taxon>
        <taxon>Ligilactobacillus</taxon>
    </lineage>
</organism>